<evidence type="ECO:0000313" key="2">
    <source>
        <dbReference type="EMBL" id="MBV7378037.1"/>
    </source>
</evidence>
<evidence type="ECO:0000256" key="1">
    <source>
        <dbReference type="SAM" id="MobiDB-lite"/>
    </source>
</evidence>
<gene>
    <name evidence="2" type="ORF">KJP28_03800</name>
</gene>
<dbReference type="RefSeq" id="WP_218390891.1">
    <property type="nucleotide sequence ID" value="NZ_JAHUZE010000001.1"/>
</dbReference>
<feature type="region of interest" description="Disordered" evidence="1">
    <location>
        <begin position="1"/>
        <end position="58"/>
    </location>
</feature>
<dbReference type="EMBL" id="JAHUZE010000001">
    <property type="protein sequence ID" value="MBV7378037.1"/>
    <property type="molecule type" value="Genomic_DNA"/>
</dbReference>
<evidence type="ECO:0000313" key="3">
    <source>
        <dbReference type="Proteomes" id="UP000756530"/>
    </source>
</evidence>
<proteinExistence type="predicted"/>
<dbReference type="Proteomes" id="UP000756530">
    <property type="component" value="Unassembled WGS sequence"/>
</dbReference>
<feature type="compositionally biased region" description="Polar residues" evidence="1">
    <location>
        <begin position="30"/>
        <end position="42"/>
    </location>
</feature>
<reference evidence="2 3" key="1">
    <citation type="submission" date="2021-05" db="EMBL/GenBank/DDBJ databases">
        <title>Culturable bacteria isolated from Daya Bay.</title>
        <authorList>
            <person name="Zheng W."/>
            <person name="Yu S."/>
            <person name="Huang Y."/>
        </authorList>
    </citation>
    <scope>NUCLEOTIDE SEQUENCE [LARGE SCALE GENOMIC DNA]</scope>
    <source>
        <strain evidence="2 3">DP4N28-5</strain>
    </source>
</reference>
<accession>A0ABS6SYJ8</accession>
<keyword evidence="3" id="KW-1185">Reference proteome</keyword>
<organism evidence="2 3">
    <name type="scientific">Maritimibacter dapengensis</name>
    <dbReference type="NCBI Taxonomy" id="2836868"/>
    <lineage>
        <taxon>Bacteria</taxon>
        <taxon>Pseudomonadati</taxon>
        <taxon>Pseudomonadota</taxon>
        <taxon>Alphaproteobacteria</taxon>
        <taxon>Rhodobacterales</taxon>
        <taxon>Roseobacteraceae</taxon>
        <taxon>Maritimibacter</taxon>
    </lineage>
</organism>
<sequence>MEISGVAQLGARTLSSGPVAPLPQPVRVQQVDQNSGTSNAGQQAGDHPNQEAQAAPTRDLLALRRAVAEGDRPAGPPPSFDVSFLELETDLKQKLARMEAARSKERDAEALQSAAEIEAEANLRTTDTEHSEAAPSMGVA</sequence>
<comment type="caution">
    <text evidence="2">The sequence shown here is derived from an EMBL/GenBank/DDBJ whole genome shotgun (WGS) entry which is preliminary data.</text>
</comment>
<protein>
    <submittedName>
        <fullName evidence="2">Uncharacterized protein</fullName>
    </submittedName>
</protein>
<name>A0ABS6SYJ8_9RHOB</name>
<feature type="region of interest" description="Disordered" evidence="1">
    <location>
        <begin position="118"/>
        <end position="140"/>
    </location>
</feature>